<feature type="region of interest" description="Disordered" evidence="1">
    <location>
        <begin position="40"/>
        <end position="87"/>
    </location>
</feature>
<sequence length="336" mass="37781">MKKRQVLALFFSMLLFLWGCDHKQALNWVEDQLVDREEVTSQVIEESETKPVESASGEGSQPTSGKAQQEKNSQQKGRPQAPSKQEVIQQFKEAPLAGEVKEANYADLLPIVQRQLEQGTYQFVVDVTAPQASGSALFERMRQDLYGTYYGIVLDYANAYSYQASPNKLKVLLTFRLHHDAAADQAIRDYARNFASQIQGKSDHEKVRLIHDAIIDKAHYHLGEGNDVQGVSIYSPACILSKGTGVCQAYAGLFQMMCDESGVKSLARTGIAYQHADKNQPIDHAWNLVQVNGQWLGVDTTWDDPVDLNNPQADFKRYDYFLVDLSDTHFADDKIR</sequence>
<dbReference type="SUPFAM" id="SSF54001">
    <property type="entry name" value="Cysteine proteinases"/>
    <property type="match status" value="1"/>
</dbReference>
<dbReference type="GO" id="GO:0005737">
    <property type="term" value="C:cytoplasm"/>
    <property type="evidence" value="ECO:0007669"/>
    <property type="project" value="TreeGrafter"/>
</dbReference>
<dbReference type="RefSeq" id="WP_060778970.1">
    <property type="nucleotide sequence ID" value="NZ_CAJHLF010000006.1"/>
</dbReference>
<gene>
    <name evidence="4" type="ORF">I6G68_01370</name>
</gene>
<feature type="chain" id="PRO_5039706037" description="Transglutaminase-like domain-containing protein" evidence="2">
    <location>
        <begin position="24"/>
        <end position="336"/>
    </location>
</feature>
<name>A0A0X8FG28_9LACT</name>
<accession>A0A0X8FG28</accession>
<dbReference type="InterPro" id="IPR002931">
    <property type="entry name" value="Transglutaminase-like"/>
</dbReference>
<dbReference type="Gene3D" id="3.10.620.30">
    <property type="match status" value="1"/>
</dbReference>
<feature type="compositionally biased region" description="Polar residues" evidence="1">
    <location>
        <begin position="57"/>
        <end position="87"/>
    </location>
</feature>
<organism evidence="4 5">
    <name type="scientific">Aerococcus urinae</name>
    <dbReference type="NCBI Taxonomy" id="1376"/>
    <lineage>
        <taxon>Bacteria</taxon>
        <taxon>Bacillati</taxon>
        <taxon>Bacillota</taxon>
        <taxon>Bacilli</taxon>
        <taxon>Lactobacillales</taxon>
        <taxon>Aerococcaceae</taxon>
        <taxon>Aerococcus</taxon>
    </lineage>
</organism>
<evidence type="ECO:0000256" key="1">
    <source>
        <dbReference type="SAM" id="MobiDB-lite"/>
    </source>
</evidence>
<proteinExistence type="predicted"/>
<feature type="signal peptide" evidence="2">
    <location>
        <begin position="1"/>
        <end position="23"/>
    </location>
</feature>
<dbReference type="InterPro" id="IPR038765">
    <property type="entry name" value="Papain-like_cys_pep_sf"/>
</dbReference>
<dbReference type="Proteomes" id="UP000594771">
    <property type="component" value="Chromosome"/>
</dbReference>
<dbReference type="InterPro" id="IPR052557">
    <property type="entry name" value="CAP/Cytokinesis_protein"/>
</dbReference>
<dbReference type="SMART" id="SM00460">
    <property type="entry name" value="TGc"/>
    <property type="match status" value="1"/>
</dbReference>
<dbReference type="PANTHER" id="PTHR46333">
    <property type="entry name" value="CYTOKINESIS PROTEIN 3"/>
    <property type="match status" value="1"/>
</dbReference>
<dbReference type="Pfam" id="PF01841">
    <property type="entry name" value="Transglut_core"/>
    <property type="match status" value="1"/>
</dbReference>
<dbReference type="PANTHER" id="PTHR46333:SF2">
    <property type="entry name" value="CYTOKINESIS PROTEIN 3"/>
    <property type="match status" value="1"/>
</dbReference>
<evidence type="ECO:0000256" key="2">
    <source>
        <dbReference type="SAM" id="SignalP"/>
    </source>
</evidence>
<dbReference type="GeneID" id="35768153"/>
<dbReference type="AlphaFoldDB" id="A0A0X8FG28"/>
<evidence type="ECO:0000313" key="4">
    <source>
        <dbReference type="EMBL" id="QPS01751.1"/>
    </source>
</evidence>
<evidence type="ECO:0000313" key="5">
    <source>
        <dbReference type="Proteomes" id="UP000594771"/>
    </source>
</evidence>
<protein>
    <recommendedName>
        <fullName evidence="3">Transglutaminase-like domain-containing protein</fullName>
    </recommendedName>
</protein>
<reference evidence="4 5" key="1">
    <citation type="submission" date="2020-12" db="EMBL/GenBank/DDBJ databases">
        <title>FDA dAtabase for Regulatory Grade micrObial Sequences (FDA-ARGOS): Supporting development and validation of Infectious Disease Dx tests.</title>
        <authorList>
            <person name="Sproer C."/>
            <person name="Gronow S."/>
            <person name="Severitt S."/>
            <person name="Schroder I."/>
            <person name="Tallon L."/>
            <person name="Sadzewicz L."/>
            <person name="Zhao X."/>
            <person name="Boylan J."/>
            <person name="Ott S."/>
            <person name="Bowen H."/>
            <person name="Vavikolanu K."/>
            <person name="Mehta A."/>
            <person name="Aluvathingal J."/>
            <person name="Nadendla S."/>
            <person name="Lowell S."/>
            <person name="Myers T."/>
            <person name="Yan Y."/>
            <person name="Sichtig H."/>
        </authorList>
    </citation>
    <scope>NUCLEOTIDE SEQUENCE [LARGE SCALE GENOMIC DNA]</scope>
    <source>
        <strain evidence="4 5">FDAARGOS_911</strain>
    </source>
</reference>
<feature type="domain" description="Transglutaminase-like" evidence="3">
    <location>
        <begin position="239"/>
        <end position="302"/>
    </location>
</feature>
<dbReference type="KEGG" id="aun:AWM73_08640"/>
<dbReference type="EMBL" id="CP065662">
    <property type="protein sequence ID" value="QPS01751.1"/>
    <property type="molecule type" value="Genomic_DNA"/>
</dbReference>
<evidence type="ECO:0000259" key="3">
    <source>
        <dbReference type="SMART" id="SM00460"/>
    </source>
</evidence>
<keyword evidence="2" id="KW-0732">Signal</keyword>
<dbReference type="OrthoDB" id="9788327at2"/>